<dbReference type="KEGG" id="rme:Rmet_2019"/>
<dbReference type="AlphaFoldDB" id="Q1LLS8"/>
<evidence type="ECO:0000313" key="1">
    <source>
        <dbReference type="EMBL" id="ABF08898.1"/>
    </source>
</evidence>
<protein>
    <submittedName>
        <fullName evidence="1">Uncharacterized protein</fullName>
    </submittedName>
</protein>
<organism evidence="1 2">
    <name type="scientific">Cupriavidus metallidurans (strain ATCC 43123 / DSM 2839 / NBRC 102507 / CH34)</name>
    <name type="common">Ralstonia metallidurans</name>
    <dbReference type="NCBI Taxonomy" id="266264"/>
    <lineage>
        <taxon>Bacteria</taxon>
        <taxon>Pseudomonadati</taxon>
        <taxon>Pseudomonadota</taxon>
        <taxon>Betaproteobacteria</taxon>
        <taxon>Burkholderiales</taxon>
        <taxon>Burkholderiaceae</taxon>
        <taxon>Cupriavidus</taxon>
    </lineage>
</organism>
<dbReference type="RefSeq" id="WP_011516733.1">
    <property type="nucleotide sequence ID" value="NC_007973.1"/>
</dbReference>
<dbReference type="Proteomes" id="UP000002429">
    <property type="component" value="Chromosome"/>
</dbReference>
<dbReference type="HOGENOM" id="CLU_1894491_0_0_4"/>
<sequence length="134" mass="15184">MSSIRCQELLRLYDIHISNALARQFAGAIGKAPDTGENVLLMLVQTDELLNKNGAVEADRLDPRWSAWDKRKEAAMFYGGLDEARAKNLPVHVYFGYRTSPNAPTKYVEPPTVSRLALWDGRRYRTEPVRATHP</sequence>
<dbReference type="EMBL" id="CP000352">
    <property type="protein sequence ID" value="ABF08898.1"/>
    <property type="molecule type" value="Genomic_DNA"/>
</dbReference>
<evidence type="ECO:0000313" key="2">
    <source>
        <dbReference type="Proteomes" id="UP000002429"/>
    </source>
</evidence>
<name>Q1LLS8_CUPMC</name>
<reference evidence="2" key="1">
    <citation type="journal article" date="2010" name="PLoS ONE">
        <title>The complete genome sequence of Cupriavidus metallidurans strain CH34, a master survivalist in harsh and anthropogenic environments.</title>
        <authorList>
            <person name="Janssen P.J."/>
            <person name="Van Houdt R."/>
            <person name="Moors H."/>
            <person name="Monsieurs P."/>
            <person name="Morin N."/>
            <person name="Michaux A."/>
            <person name="Benotmane M.A."/>
            <person name="Leys N."/>
            <person name="Vallaeys T."/>
            <person name="Lapidus A."/>
            <person name="Monchy S."/>
            <person name="Medigue C."/>
            <person name="Taghavi S."/>
            <person name="McCorkle S."/>
            <person name="Dunn J."/>
            <person name="van der Lelie D."/>
            <person name="Mergeay M."/>
        </authorList>
    </citation>
    <scope>NUCLEOTIDE SEQUENCE [LARGE SCALE GENOMIC DNA]</scope>
    <source>
        <strain evidence="2">ATCC 43123 / DSM 2839 / NBRC 102507 / CH34</strain>
    </source>
</reference>
<proteinExistence type="predicted"/>
<gene>
    <name evidence="1" type="ordered locus">Rmet_2019</name>
</gene>
<keyword evidence="2" id="KW-1185">Reference proteome</keyword>
<accession>Q1LLS8</accession>
<dbReference type="STRING" id="266264.Rmet_2019"/>